<dbReference type="EMBL" id="QJJK01000005">
    <property type="protein sequence ID" value="PXW58673.1"/>
    <property type="molecule type" value="Genomic_DNA"/>
</dbReference>
<comment type="similarity">
    <text evidence="2">Belongs to the bacterial solute-binding protein 1 family.</text>
</comment>
<feature type="chain" id="PRO_5016011824" evidence="4">
    <location>
        <begin position="21"/>
        <end position="423"/>
    </location>
</feature>
<dbReference type="RefSeq" id="WP_110374768.1">
    <property type="nucleotide sequence ID" value="NZ_JAHBRY010000001.1"/>
</dbReference>
<dbReference type="AlphaFoldDB" id="A0A2V3U615"/>
<dbReference type="PANTHER" id="PTHR43649">
    <property type="entry name" value="ARABINOSE-BINDING PROTEIN-RELATED"/>
    <property type="match status" value="1"/>
</dbReference>
<dbReference type="Proteomes" id="UP000248021">
    <property type="component" value="Unassembled WGS sequence"/>
</dbReference>
<dbReference type="InterPro" id="IPR006059">
    <property type="entry name" value="SBP"/>
</dbReference>
<keyword evidence="5" id="KW-0762">Sugar transport</keyword>
<proteinExistence type="inferred from homology"/>
<dbReference type="Pfam" id="PF13416">
    <property type="entry name" value="SBP_bac_8"/>
    <property type="match status" value="1"/>
</dbReference>
<accession>A0A2V3U615</accession>
<dbReference type="SUPFAM" id="SSF53850">
    <property type="entry name" value="Periplasmic binding protein-like II"/>
    <property type="match status" value="1"/>
</dbReference>
<name>A0A2V3U615_9HYPH</name>
<evidence type="ECO:0000256" key="1">
    <source>
        <dbReference type="ARBA" id="ARBA00004418"/>
    </source>
</evidence>
<evidence type="ECO:0000313" key="5">
    <source>
        <dbReference type="EMBL" id="PXW58673.1"/>
    </source>
</evidence>
<keyword evidence="4" id="KW-0732">Signal</keyword>
<protein>
    <submittedName>
        <fullName evidence="5">Multiple sugar transport system substrate-binding protein</fullName>
    </submittedName>
</protein>
<dbReference type="OrthoDB" id="9808332at2"/>
<comment type="subcellular location">
    <subcellularLocation>
        <location evidence="1">Periplasm</location>
    </subcellularLocation>
</comment>
<keyword evidence="3" id="KW-0574">Periplasm</keyword>
<feature type="signal peptide" evidence="4">
    <location>
        <begin position="1"/>
        <end position="20"/>
    </location>
</feature>
<dbReference type="InterPro" id="IPR050490">
    <property type="entry name" value="Bact_solute-bd_prot1"/>
</dbReference>
<comment type="caution">
    <text evidence="5">The sequence shown here is derived from an EMBL/GenBank/DDBJ whole genome shotgun (WGS) entry which is preliminary data.</text>
</comment>
<dbReference type="GO" id="GO:0042597">
    <property type="term" value="C:periplasmic space"/>
    <property type="evidence" value="ECO:0007669"/>
    <property type="project" value="UniProtKB-SubCell"/>
</dbReference>
<sequence>MRWILGAAAGIGFAITAVHADAATLRVFANSAHQAALQGNPKVPGSNLQEKFEKDTGITIDWETVPWPQMQQNLLRALASGSSQFDVVMIESSWPSRDVLDKLVTFEAPAGSPEAKELDAIFPRMRAAYTLDGQLKGIPIRSNPQIVHYNKAIFEARGIQEPKTFADLLAAAEKASFKRDDGAPVYGLALKPDEDIIAVVKAMGGNVVTDDFAVVVNSAETKAALERLKVLFEKGAIPPNFFSMDATSVQTMMREGLVAMSLFGDNYFNRFNDPASSRIAGKAGFFAIPGTPPQTYAPAKVAFWAAALPKNGRPDNQDAAKTFIRYLASAAVQLQMALNGNGPVRADTLRDAAFLKGAPYASASIAALDNATQPLPIFEGTNQVRDIFVKEAVAAIIGKKPVDEALKTAETDIKAIVDKRRDR</sequence>
<evidence type="ECO:0000256" key="4">
    <source>
        <dbReference type="SAM" id="SignalP"/>
    </source>
</evidence>
<evidence type="ECO:0000313" key="6">
    <source>
        <dbReference type="Proteomes" id="UP000248021"/>
    </source>
</evidence>
<gene>
    <name evidence="5" type="ORF">C7450_10519</name>
</gene>
<organism evidence="5 6">
    <name type="scientific">Chelatococcus asaccharovorans</name>
    <dbReference type="NCBI Taxonomy" id="28210"/>
    <lineage>
        <taxon>Bacteria</taxon>
        <taxon>Pseudomonadati</taxon>
        <taxon>Pseudomonadota</taxon>
        <taxon>Alphaproteobacteria</taxon>
        <taxon>Hyphomicrobiales</taxon>
        <taxon>Chelatococcaceae</taxon>
        <taxon>Chelatococcus</taxon>
    </lineage>
</organism>
<evidence type="ECO:0000256" key="3">
    <source>
        <dbReference type="ARBA" id="ARBA00022764"/>
    </source>
</evidence>
<evidence type="ECO:0000256" key="2">
    <source>
        <dbReference type="ARBA" id="ARBA00008520"/>
    </source>
</evidence>
<reference evidence="5 6" key="1">
    <citation type="submission" date="2018-05" db="EMBL/GenBank/DDBJ databases">
        <title>Genomic Encyclopedia of Type Strains, Phase IV (KMG-IV): sequencing the most valuable type-strain genomes for metagenomic binning, comparative biology and taxonomic classification.</title>
        <authorList>
            <person name="Goeker M."/>
        </authorList>
    </citation>
    <scope>NUCLEOTIDE SEQUENCE [LARGE SCALE GENOMIC DNA]</scope>
    <source>
        <strain evidence="5 6">DSM 6462</strain>
    </source>
</reference>
<keyword evidence="5" id="KW-0813">Transport</keyword>
<keyword evidence="6" id="KW-1185">Reference proteome</keyword>
<dbReference type="Gene3D" id="3.40.190.10">
    <property type="entry name" value="Periplasmic binding protein-like II"/>
    <property type="match status" value="2"/>
</dbReference>
<dbReference type="PANTHER" id="PTHR43649:SF12">
    <property type="entry name" value="DIACETYLCHITOBIOSE BINDING PROTEIN DASA"/>
    <property type="match status" value="1"/>
</dbReference>